<proteinExistence type="predicted"/>
<sequence length="141" mass="16277">MKQSSSPTYLLLLPLLAVLLFGNCGGGGVRGVVTAMTTERHQRFRAIVAQQQARRAQARQQLRGGARRTQLRRIDSLRTARIDSFFRPAPSSRYEEYIYPGAQTARERAKYQHRRRKMTRQLLSPDNRPLIPPIRFNIDTR</sequence>
<dbReference type="RefSeq" id="WP_243515278.1">
    <property type="nucleotide sequence ID" value="NZ_CP094534.1"/>
</dbReference>
<dbReference type="Proteomes" id="UP000831390">
    <property type="component" value="Chromosome"/>
</dbReference>
<accession>A0ABY4B7R6</accession>
<gene>
    <name evidence="1" type="ORF">MTP16_01475</name>
</gene>
<organism evidence="1 2">
    <name type="scientific">Hymenobacter monticola</name>
    <dbReference type="NCBI Taxonomy" id="1705399"/>
    <lineage>
        <taxon>Bacteria</taxon>
        <taxon>Pseudomonadati</taxon>
        <taxon>Bacteroidota</taxon>
        <taxon>Cytophagia</taxon>
        <taxon>Cytophagales</taxon>
        <taxon>Hymenobacteraceae</taxon>
        <taxon>Hymenobacter</taxon>
    </lineage>
</organism>
<dbReference type="EMBL" id="CP094534">
    <property type="protein sequence ID" value="UOE34337.1"/>
    <property type="molecule type" value="Genomic_DNA"/>
</dbReference>
<protein>
    <submittedName>
        <fullName evidence="1">Uncharacterized protein</fullName>
    </submittedName>
</protein>
<name>A0ABY4B7R6_9BACT</name>
<evidence type="ECO:0000313" key="2">
    <source>
        <dbReference type="Proteomes" id="UP000831390"/>
    </source>
</evidence>
<keyword evidence="2" id="KW-1185">Reference proteome</keyword>
<reference evidence="1 2" key="1">
    <citation type="submission" date="2022-03" db="EMBL/GenBank/DDBJ databases">
        <title>Hymenobactersp. isolated from the air.</title>
        <authorList>
            <person name="Won M."/>
            <person name="Kwon S.-W."/>
        </authorList>
    </citation>
    <scope>NUCLEOTIDE SEQUENCE [LARGE SCALE GENOMIC DNA]</scope>
    <source>
        <strain evidence="1 2">KACC 22596</strain>
    </source>
</reference>
<evidence type="ECO:0000313" key="1">
    <source>
        <dbReference type="EMBL" id="UOE34337.1"/>
    </source>
</evidence>